<evidence type="ECO:0000256" key="3">
    <source>
        <dbReference type="ARBA" id="ARBA00022989"/>
    </source>
</evidence>
<dbReference type="InterPro" id="IPR000412">
    <property type="entry name" value="ABC_2_transport"/>
</dbReference>
<evidence type="ECO:0000313" key="8">
    <source>
        <dbReference type="EMBL" id="PYE18595.1"/>
    </source>
</evidence>
<proteinExistence type="predicted"/>
<feature type="transmembrane region" description="Helical" evidence="6">
    <location>
        <begin position="68"/>
        <end position="94"/>
    </location>
</feature>
<gene>
    <name evidence="8" type="ORF">DFR67_104174</name>
</gene>
<keyword evidence="9" id="KW-1185">Reference proteome</keyword>
<evidence type="ECO:0000259" key="7">
    <source>
        <dbReference type="Pfam" id="PF01061"/>
    </source>
</evidence>
<feature type="transmembrane region" description="Helical" evidence="6">
    <location>
        <begin position="182"/>
        <end position="200"/>
    </location>
</feature>
<evidence type="ECO:0000256" key="2">
    <source>
        <dbReference type="ARBA" id="ARBA00022692"/>
    </source>
</evidence>
<reference evidence="8 9" key="1">
    <citation type="submission" date="2018-06" db="EMBL/GenBank/DDBJ databases">
        <title>Genomic Encyclopedia of Type Strains, Phase IV (KMG-IV): sequencing the most valuable type-strain genomes for metagenomic binning, comparative biology and taxonomic classification.</title>
        <authorList>
            <person name="Goeker M."/>
        </authorList>
    </citation>
    <scope>NUCLEOTIDE SEQUENCE [LARGE SCALE GENOMIC DNA]</scope>
    <source>
        <strain evidence="8 9">DSM 45521</strain>
    </source>
</reference>
<dbReference type="EMBL" id="QJSP01000004">
    <property type="protein sequence ID" value="PYE18595.1"/>
    <property type="molecule type" value="Genomic_DNA"/>
</dbReference>
<evidence type="ECO:0000256" key="5">
    <source>
        <dbReference type="ARBA" id="ARBA00023251"/>
    </source>
</evidence>
<keyword evidence="4 6" id="KW-0472">Membrane</keyword>
<evidence type="ECO:0000256" key="1">
    <source>
        <dbReference type="ARBA" id="ARBA00004141"/>
    </source>
</evidence>
<organism evidence="8 9">
    <name type="scientific">Williamsia limnetica</name>
    <dbReference type="NCBI Taxonomy" id="882452"/>
    <lineage>
        <taxon>Bacteria</taxon>
        <taxon>Bacillati</taxon>
        <taxon>Actinomycetota</taxon>
        <taxon>Actinomycetes</taxon>
        <taxon>Mycobacteriales</taxon>
        <taxon>Nocardiaceae</taxon>
        <taxon>Williamsia</taxon>
    </lineage>
</organism>
<sequence length="266" mass="27946">MTTLTTPTARSRHAVQRGFSTTYVRLDLSRVMRNRRATIFTLAVPTLMYLIFGATADYGSDKIGSADTAAYVMIHMAIYGAILATTTTAASVALEQQAGWTRTLRMTPMTPAAYVVSKVLVALTVAALPLILLSAVGVATGASAPIGDWVAAVLLGWLGSGLFAAFGLAVGSALRSDAATQVLGGVLTLLAFAGNVFVPLKGAMLTFSMFTPMFGVSQLANYPITGGVTAYGDHISLLVCFVNIAAWAAIFGYAAIHYYRKSTARQ</sequence>
<feature type="domain" description="ABC-2 type transporter transmembrane" evidence="7">
    <location>
        <begin position="28"/>
        <end position="201"/>
    </location>
</feature>
<accession>A0A318S3X9</accession>
<dbReference type="GO" id="GO:0043190">
    <property type="term" value="C:ATP-binding cassette (ABC) transporter complex"/>
    <property type="evidence" value="ECO:0007669"/>
    <property type="project" value="InterPro"/>
</dbReference>
<dbReference type="RefSeq" id="WP_110469043.1">
    <property type="nucleotide sequence ID" value="NZ_QJSP01000004.1"/>
</dbReference>
<feature type="transmembrane region" description="Helical" evidence="6">
    <location>
        <begin position="37"/>
        <end position="56"/>
    </location>
</feature>
<feature type="transmembrane region" description="Helical" evidence="6">
    <location>
        <begin position="235"/>
        <end position="256"/>
    </location>
</feature>
<dbReference type="Proteomes" id="UP000247591">
    <property type="component" value="Unassembled WGS sequence"/>
</dbReference>
<dbReference type="GO" id="GO:0140359">
    <property type="term" value="F:ABC-type transporter activity"/>
    <property type="evidence" value="ECO:0007669"/>
    <property type="project" value="InterPro"/>
</dbReference>
<dbReference type="PANTHER" id="PTHR43077:SF11">
    <property type="entry name" value="TRANSPORT PERMEASE YVFS-RELATED"/>
    <property type="match status" value="1"/>
</dbReference>
<comment type="caution">
    <text evidence="8">The sequence shown here is derived from an EMBL/GenBank/DDBJ whole genome shotgun (WGS) entry which is preliminary data.</text>
</comment>
<keyword evidence="2 6" id="KW-0812">Transmembrane</keyword>
<dbReference type="OrthoDB" id="63188at2"/>
<keyword evidence="3 6" id="KW-1133">Transmembrane helix</keyword>
<dbReference type="GO" id="GO:0046677">
    <property type="term" value="P:response to antibiotic"/>
    <property type="evidence" value="ECO:0007669"/>
    <property type="project" value="UniProtKB-KW"/>
</dbReference>
<name>A0A318S3X9_WILLI</name>
<evidence type="ECO:0000256" key="6">
    <source>
        <dbReference type="SAM" id="Phobius"/>
    </source>
</evidence>
<dbReference type="PIRSF" id="PIRSF006648">
    <property type="entry name" value="DrrB"/>
    <property type="match status" value="1"/>
</dbReference>
<comment type="subcellular location">
    <subcellularLocation>
        <location evidence="1">Membrane</location>
        <topology evidence="1">Multi-pass membrane protein</topology>
    </subcellularLocation>
</comment>
<dbReference type="Pfam" id="PF01061">
    <property type="entry name" value="ABC2_membrane"/>
    <property type="match status" value="1"/>
</dbReference>
<evidence type="ECO:0000313" key="9">
    <source>
        <dbReference type="Proteomes" id="UP000247591"/>
    </source>
</evidence>
<dbReference type="AlphaFoldDB" id="A0A318S3X9"/>
<dbReference type="PANTHER" id="PTHR43077">
    <property type="entry name" value="TRANSPORT PERMEASE YVFS-RELATED"/>
    <property type="match status" value="1"/>
</dbReference>
<dbReference type="InterPro" id="IPR051328">
    <property type="entry name" value="T7SS_ABC-Transporter"/>
</dbReference>
<protein>
    <submittedName>
        <fullName evidence="8">ABC-2 type transport system permease protein</fullName>
    </submittedName>
</protein>
<dbReference type="InterPro" id="IPR013525">
    <property type="entry name" value="ABC2_TM"/>
</dbReference>
<feature type="transmembrane region" description="Helical" evidence="6">
    <location>
        <begin position="115"/>
        <end position="137"/>
    </location>
</feature>
<feature type="transmembrane region" description="Helical" evidence="6">
    <location>
        <begin position="149"/>
        <end position="170"/>
    </location>
</feature>
<keyword evidence="5" id="KW-0046">Antibiotic resistance</keyword>
<evidence type="ECO:0000256" key="4">
    <source>
        <dbReference type="ARBA" id="ARBA00023136"/>
    </source>
</evidence>